<dbReference type="Gene3D" id="3.90.1150.10">
    <property type="entry name" value="Aspartate Aminotransferase, domain 1"/>
    <property type="match status" value="1"/>
</dbReference>
<comment type="cofactor">
    <cofactor evidence="1 3">
        <name>pyridoxal 5'-phosphate</name>
        <dbReference type="ChEBI" id="CHEBI:597326"/>
    </cofactor>
</comment>
<evidence type="ECO:0000256" key="3">
    <source>
        <dbReference type="RuleBase" id="RU362118"/>
    </source>
</evidence>
<dbReference type="InterPro" id="IPR000277">
    <property type="entry name" value="Cys/Met-Metab_PyrdxlP-dep_enz"/>
</dbReference>
<keyword evidence="5" id="KW-1185">Reference proteome</keyword>
<dbReference type="PANTHER" id="PTHR11808:SF35">
    <property type="entry name" value="CYSTATHIONINE GAMMA-SYNTHASE (AFU_ORTHOLOGUE AFUA_7G01590)"/>
    <property type="match status" value="1"/>
</dbReference>
<dbReference type="PANTHER" id="PTHR11808">
    <property type="entry name" value="TRANS-SULFURATION ENZYME FAMILY MEMBER"/>
    <property type="match status" value="1"/>
</dbReference>
<evidence type="ECO:0000313" key="4">
    <source>
        <dbReference type="EMBL" id="MCB6185035.1"/>
    </source>
</evidence>
<protein>
    <submittedName>
        <fullName evidence="4">PLP-dependent aspartate aminotransferase family protein</fullName>
    </submittedName>
</protein>
<dbReference type="SUPFAM" id="SSF53383">
    <property type="entry name" value="PLP-dependent transferases"/>
    <property type="match status" value="1"/>
</dbReference>
<dbReference type="Proteomes" id="UP001165395">
    <property type="component" value="Unassembled WGS sequence"/>
</dbReference>
<dbReference type="EMBL" id="JAJBZT010000011">
    <property type="protein sequence ID" value="MCB6185035.1"/>
    <property type="molecule type" value="Genomic_DNA"/>
</dbReference>
<reference evidence="4" key="1">
    <citation type="submission" date="2021-10" db="EMBL/GenBank/DDBJ databases">
        <title>The complete genome sequence of Leeia sp. TBRC 13508.</title>
        <authorList>
            <person name="Charoenyingcharoen P."/>
            <person name="Yukphan P."/>
        </authorList>
    </citation>
    <scope>NUCLEOTIDE SEQUENCE</scope>
    <source>
        <strain evidence="4">TBRC 13508</strain>
    </source>
</reference>
<keyword evidence="4" id="KW-0808">Transferase</keyword>
<evidence type="ECO:0000313" key="5">
    <source>
        <dbReference type="Proteomes" id="UP001165395"/>
    </source>
</evidence>
<dbReference type="Pfam" id="PF01053">
    <property type="entry name" value="Cys_Met_Meta_PP"/>
    <property type="match status" value="1"/>
</dbReference>
<keyword evidence="4" id="KW-0032">Aminotransferase</keyword>
<accession>A0ABS8DA05</accession>
<dbReference type="InterPro" id="IPR015424">
    <property type="entry name" value="PyrdxlP-dep_Trfase"/>
</dbReference>
<dbReference type="Gene3D" id="3.40.640.10">
    <property type="entry name" value="Type I PLP-dependent aspartate aminotransferase-like (Major domain)"/>
    <property type="match status" value="1"/>
</dbReference>
<gene>
    <name evidence="4" type="ORF">LIN78_15920</name>
</gene>
<keyword evidence="2 3" id="KW-0663">Pyridoxal phosphate</keyword>
<dbReference type="InterPro" id="IPR054542">
    <property type="entry name" value="Cys_met_metab_PP"/>
</dbReference>
<dbReference type="GO" id="GO:0008483">
    <property type="term" value="F:transaminase activity"/>
    <property type="evidence" value="ECO:0007669"/>
    <property type="project" value="UniProtKB-KW"/>
</dbReference>
<organism evidence="4 5">
    <name type="scientific">Leeia speluncae</name>
    <dbReference type="NCBI Taxonomy" id="2884804"/>
    <lineage>
        <taxon>Bacteria</taxon>
        <taxon>Pseudomonadati</taxon>
        <taxon>Pseudomonadota</taxon>
        <taxon>Betaproteobacteria</taxon>
        <taxon>Neisseriales</taxon>
        <taxon>Leeiaceae</taxon>
        <taxon>Leeia</taxon>
    </lineage>
</organism>
<dbReference type="InterPro" id="IPR015422">
    <property type="entry name" value="PyrdxlP-dep_Trfase_small"/>
</dbReference>
<dbReference type="InterPro" id="IPR015421">
    <property type="entry name" value="PyrdxlP-dep_Trfase_major"/>
</dbReference>
<evidence type="ECO:0000256" key="1">
    <source>
        <dbReference type="ARBA" id="ARBA00001933"/>
    </source>
</evidence>
<dbReference type="PROSITE" id="PS00868">
    <property type="entry name" value="CYS_MET_METAB_PP"/>
    <property type="match status" value="1"/>
</dbReference>
<dbReference type="RefSeq" id="WP_227181865.1">
    <property type="nucleotide sequence ID" value="NZ_JAJBZT010000011.1"/>
</dbReference>
<comment type="caution">
    <text evidence="4">The sequence shown here is derived from an EMBL/GenBank/DDBJ whole genome shotgun (WGS) entry which is preliminary data.</text>
</comment>
<comment type="similarity">
    <text evidence="3">Belongs to the trans-sulfuration enzymes family.</text>
</comment>
<name>A0ABS8DA05_9NEIS</name>
<proteinExistence type="inferred from homology"/>
<dbReference type="PIRSF" id="PIRSF001434">
    <property type="entry name" value="CGS"/>
    <property type="match status" value="1"/>
</dbReference>
<evidence type="ECO:0000256" key="2">
    <source>
        <dbReference type="ARBA" id="ARBA00022898"/>
    </source>
</evidence>
<sequence>MPFTSSSLSPETLAVHSQLKPSEPYKDIVSPIYVATTYERAADNRYPGGRVYSRDGNPTYIDIEQCLSKLENGEDALLFASGMAAATSVFQALQPESTVLAPKHMYWALRKWLIQFTQQWKIHLHFYENGNSDEIITLLSQHQVDLIWIETPANPTWELTDVAAITKSAKQKGTRIAVDATVMTPVLAKPLDWRADLVMHSATKYLNGHSDVIAGALVTKVVSPFWQRIREIRALGGSVLGPFEAWLLQRGLKTLFLRVKTASANALELAYYLEQHPQILSVSYPGLSSFPQHELAKTQFTNGFGGMLSIRIKGGAQQAIAVAAGLQVFKRATSLGSVESLVEHRKSVEGEGSACPDDLLRLSIGIENIHDLIQDFRQALDQLEK</sequence>